<name>A0A644V3J9_9ZZZZ</name>
<sequence length="302" mass="34943">MQVNSLIYTVRGIQVMLDSDLADLFEVETKVFNQAVKRNSNRFPDNFRFQLTKDEYTVLRSQNVTLEIEGGKKNLRSQDVTSSEHGGRRYLPYAFTEQGVAMLTGIIRSDIAIEMSIKVMNAFVEMRKFISSNALLLSRIDNIETRQLIDKKACDEKFEKIFNALEQKQETQKEKIFYDGQIYDAYSFITGLIEKAKTEIVLIDNYLDISVLDMLSKKQDNVRVRLITNKKTGLLNTDIQKFNQQYPQLSIDFSDKIHDRFLLIDQARLFHIGASLKDLGKKMFALSLMQDKELIPNLLKLL</sequence>
<evidence type="ECO:0000259" key="1">
    <source>
        <dbReference type="Pfam" id="PF10543"/>
    </source>
</evidence>
<gene>
    <name evidence="2" type="ORF">SDC9_31875</name>
</gene>
<proteinExistence type="predicted"/>
<protein>
    <recommendedName>
        <fullName evidence="1">KilA-N DNA-binding domain-containing protein</fullName>
    </recommendedName>
</protein>
<accession>A0A644V3J9</accession>
<comment type="caution">
    <text evidence="2">The sequence shown here is derived from an EMBL/GenBank/DDBJ whole genome shotgun (WGS) entry which is preliminary data.</text>
</comment>
<dbReference type="EMBL" id="VSSQ01000213">
    <property type="protein sequence ID" value="MPL85900.1"/>
    <property type="molecule type" value="Genomic_DNA"/>
</dbReference>
<feature type="domain" description="KilA-N DNA-binding" evidence="1">
    <location>
        <begin position="6"/>
        <end position="105"/>
    </location>
</feature>
<organism evidence="2">
    <name type="scientific">bioreactor metagenome</name>
    <dbReference type="NCBI Taxonomy" id="1076179"/>
    <lineage>
        <taxon>unclassified sequences</taxon>
        <taxon>metagenomes</taxon>
        <taxon>ecological metagenomes</taxon>
    </lineage>
</organism>
<dbReference type="Pfam" id="PF10543">
    <property type="entry name" value="ORF6N"/>
    <property type="match status" value="1"/>
</dbReference>
<reference evidence="2" key="1">
    <citation type="submission" date="2019-08" db="EMBL/GenBank/DDBJ databases">
        <authorList>
            <person name="Kucharzyk K."/>
            <person name="Murdoch R.W."/>
            <person name="Higgins S."/>
            <person name="Loffler F."/>
        </authorList>
    </citation>
    <scope>NUCLEOTIDE SEQUENCE</scope>
</reference>
<dbReference type="InterPro" id="IPR018873">
    <property type="entry name" value="KilA-N_DNA-bd_domain"/>
</dbReference>
<evidence type="ECO:0000313" key="2">
    <source>
        <dbReference type="EMBL" id="MPL85900.1"/>
    </source>
</evidence>
<dbReference type="AlphaFoldDB" id="A0A644V3J9"/>